<feature type="domain" description="Major facilitator superfamily (MFS) profile" evidence="8">
    <location>
        <begin position="24"/>
        <end position="491"/>
    </location>
</feature>
<dbReference type="SUPFAM" id="SSF103473">
    <property type="entry name" value="MFS general substrate transporter"/>
    <property type="match status" value="1"/>
</dbReference>
<gene>
    <name evidence="9" type="ORF">SAMN05660642_04054</name>
</gene>
<comment type="subcellular location">
    <subcellularLocation>
        <location evidence="1">Cell membrane</location>
        <topology evidence="1">Multi-pass membrane protein</topology>
    </subcellularLocation>
</comment>
<keyword evidence="2" id="KW-0813">Transport</keyword>
<evidence type="ECO:0000313" key="10">
    <source>
        <dbReference type="Proteomes" id="UP000198680"/>
    </source>
</evidence>
<dbReference type="GO" id="GO:0022857">
    <property type="term" value="F:transmembrane transporter activity"/>
    <property type="evidence" value="ECO:0007669"/>
    <property type="project" value="InterPro"/>
</dbReference>
<dbReference type="Pfam" id="PF07690">
    <property type="entry name" value="MFS_1"/>
    <property type="match status" value="1"/>
</dbReference>
<dbReference type="InterPro" id="IPR036259">
    <property type="entry name" value="MFS_trans_sf"/>
</dbReference>
<feature type="transmembrane region" description="Helical" evidence="7">
    <location>
        <begin position="59"/>
        <end position="78"/>
    </location>
</feature>
<dbReference type="CDD" id="cd17321">
    <property type="entry name" value="MFS_MMR_MDR_like"/>
    <property type="match status" value="1"/>
</dbReference>
<evidence type="ECO:0000256" key="1">
    <source>
        <dbReference type="ARBA" id="ARBA00004651"/>
    </source>
</evidence>
<feature type="transmembrane region" description="Helical" evidence="7">
    <location>
        <begin position="239"/>
        <end position="259"/>
    </location>
</feature>
<dbReference type="RefSeq" id="WP_091222652.1">
    <property type="nucleotide sequence ID" value="NZ_FNHE01000012.1"/>
</dbReference>
<accession>A0A1G9YQ68</accession>
<feature type="transmembrane region" description="Helical" evidence="7">
    <location>
        <begin position="177"/>
        <end position="199"/>
    </location>
</feature>
<name>A0A1G9YQ68_9ACTN</name>
<feature type="transmembrane region" description="Helical" evidence="7">
    <location>
        <begin position="307"/>
        <end position="329"/>
    </location>
</feature>
<evidence type="ECO:0000256" key="5">
    <source>
        <dbReference type="ARBA" id="ARBA00022989"/>
    </source>
</evidence>
<keyword evidence="6 7" id="KW-0472">Membrane</keyword>
<dbReference type="InterPro" id="IPR004638">
    <property type="entry name" value="EmrB-like"/>
</dbReference>
<dbReference type="InterPro" id="IPR020846">
    <property type="entry name" value="MFS_dom"/>
</dbReference>
<dbReference type="GO" id="GO:0005886">
    <property type="term" value="C:plasma membrane"/>
    <property type="evidence" value="ECO:0007669"/>
    <property type="project" value="UniProtKB-SubCell"/>
</dbReference>
<feature type="transmembrane region" description="Helical" evidence="7">
    <location>
        <begin position="120"/>
        <end position="140"/>
    </location>
</feature>
<sequence>MSAAPPAQSQAPEASAGGRRLGPSLLVIATAQLMLVLDDTIANIALPSIERELGVSASALPWIINAYVLVFGALLLFGGRLGDLYGRRRVLRIGLVVFTAASLLGGLGPNAELLIAARGLQGVGAALVAPNVLALIATTFPTGRPRNSAMAVYAAMSAVGMTVGVLLGGVLTGLLSWRWVFLINVPIGLAVLAGTRALVEAERRTGRLDTPGAVTGTGGLLALVYGITRGGEHGWTDAVTVGAFVIAAVLLAVFLALQVRRAHPLLPLGLLADRNRSGSYAAVLFIGGGLMATYFLLTLYIQQVLQFSPVMAGLASLPVAVGIVLAAGISTKLVEHLPPRAVAAPGLLIAAGGLFWLSTLTVDSSYATQVLPALLLTYFGLGMGFMPMTLTAVHGVTEDQAGVASALLNTAQQIGAALGVAVLATISTAAATSRLPGATQALQEGLAGNDAGIAARATEALTHGYTTAFLAGAGLLVVAAAVVGVAVTTRSAQRATEAACTTAPAA</sequence>
<dbReference type="STRING" id="1137991.SAMN05660642_04054"/>
<feature type="transmembrane region" description="Helical" evidence="7">
    <location>
        <begin position="211"/>
        <end position="227"/>
    </location>
</feature>
<dbReference type="PANTHER" id="PTHR42718:SF46">
    <property type="entry name" value="BLR6921 PROTEIN"/>
    <property type="match status" value="1"/>
</dbReference>
<feature type="transmembrane region" description="Helical" evidence="7">
    <location>
        <begin position="468"/>
        <end position="487"/>
    </location>
</feature>
<evidence type="ECO:0000256" key="6">
    <source>
        <dbReference type="ARBA" id="ARBA00023136"/>
    </source>
</evidence>
<dbReference type="EMBL" id="FNHE01000012">
    <property type="protein sequence ID" value="SDN10661.1"/>
    <property type="molecule type" value="Genomic_DNA"/>
</dbReference>
<protein>
    <submittedName>
        <fullName evidence="9">Drug resistance transporter, EmrB/QacA subfamily</fullName>
    </submittedName>
</protein>
<dbReference type="Gene3D" id="1.20.1250.20">
    <property type="entry name" value="MFS general substrate transporter like domains"/>
    <property type="match status" value="1"/>
</dbReference>
<feature type="transmembrane region" description="Helical" evidence="7">
    <location>
        <begin position="152"/>
        <end position="171"/>
    </location>
</feature>
<organism evidence="9 10">
    <name type="scientific">Geodermatophilus siccatus</name>
    <dbReference type="NCBI Taxonomy" id="1137991"/>
    <lineage>
        <taxon>Bacteria</taxon>
        <taxon>Bacillati</taxon>
        <taxon>Actinomycetota</taxon>
        <taxon>Actinomycetes</taxon>
        <taxon>Geodermatophilales</taxon>
        <taxon>Geodermatophilaceae</taxon>
        <taxon>Geodermatophilus</taxon>
    </lineage>
</organism>
<dbReference type="PANTHER" id="PTHR42718">
    <property type="entry name" value="MAJOR FACILITATOR SUPERFAMILY MULTIDRUG TRANSPORTER MFSC"/>
    <property type="match status" value="1"/>
</dbReference>
<evidence type="ECO:0000256" key="4">
    <source>
        <dbReference type="ARBA" id="ARBA00022692"/>
    </source>
</evidence>
<evidence type="ECO:0000256" key="2">
    <source>
        <dbReference type="ARBA" id="ARBA00022448"/>
    </source>
</evidence>
<feature type="transmembrane region" description="Helical" evidence="7">
    <location>
        <begin position="341"/>
        <end position="358"/>
    </location>
</feature>
<dbReference type="NCBIfam" id="TIGR00711">
    <property type="entry name" value="efflux_EmrB"/>
    <property type="match status" value="1"/>
</dbReference>
<feature type="transmembrane region" description="Helical" evidence="7">
    <location>
        <begin position="370"/>
        <end position="393"/>
    </location>
</feature>
<evidence type="ECO:0000313" key="9">
    <source>
        <dbReference type="EMBL" id="SDN10661.1"/>
    </source>
</evidence>
<feature type="transmembrane region" description="Helical" evidence="7">
    <location>
        <begin position="280"/>
        <end position="301"/>
    </location>
</feature>
<feature type="transmembrane region" description="Helical" evidence="7">
    <location>
        <begin position="414"/>
        <end position="432"/>
    </location>
</feature>
<dbReference type="InterPro" id="IPR011701">
    <property type="entry name" value="MFS"/>
</dbReference>
<evidence type="ECO:0000256" key="7">
    <source>
        <dbReference type="SAM" id="Phobius"/>
    </source>
</evidence>
<proteinExistence type="predicted"/>
<reference evidence="10" key="1">
    <citation type="submission" date="2016-10" db="EMBL/GenBank/DDBJ databases">
        <authorList>
            <person name="Varghese N."/>
            <person name="Submissions S."/>
        </authorList>
    </citation>
    <scope>NUCLEOTIDE SEQUENCE [LARGE SCALE GENOMIC DNA]</scope>
    <source>
        <strain evidence="10">DSM 45419</strain>
    </source>
</reference>
<feature type="transmembrane region" description="Helical" evidence="7">
    <location>
        <begin position="90"/>
        <end position="108"/>
    </location>
</feature>
<dbReference type="PROSITE" id="PS50850">
    <property type="entry name" value="MFS"/>
    <property type="match status" value="1"/>
</dbReference>
<evidence type="ECO:0000256" key="3">
    <source>
        <dbReference type="ARBA" id="ARBA00022475"/>
    </source>
</evidence>
<keyword evidence="10" id="KW-1185">Reference proteome</keyword>
<keyword evidence="5 7" id="KW-1133">Transmembrane helix</keyword>
<evidence type="ECO:0000259" key="8">
    <source>
        <dbReference type="PROSITE" id="PS50850"/>
    </source>
</evidence>
<keyword evidence="3" id="KW-1003">Cell membrane</keyword>
<dbReference type="AlphaFoldDB" id="A0A1G9YQ68"/>
<dbReference type="OrthoDB" id="3218494at2"/>
<keyword evidence="4 7" id="KW-0812">Transmembrane</keyword>
<dbReference type="Gene3D" id="1.20.1720.10">
    <property type="entry name" value="Multidrug resistance protein D"/>
    <property type="match status" value="1"/>
</dbReference>
<dbReference type="Proteomes" id="UP000198680">
    <property type="component" value="Unassembled WGS sequence"/>
</dbReference>